<protein>
    <submittedName>
        <fullName evidence="2">Uncharacterized protein</fullName>
    </submittedName>
</protein>
<proteinExistence type="predicted"/>
<comment type="caution">
    <text evidence="2">The sequence shown here is derived from an EMBL/GenBank/DDBJ whole genome shotgun (WGS) entry which is preliminary data.</text>
</comment>
<feature type="transmembrane region" description="Helical" evidence="1">
    <location>
        <begin position="6"/>
        <end position="22"/>
    </location>
</feature>
<evidence type="ECO:0000313" key="2">
    <source>
        <dbReference type="EMBL" id="TCV02779.1"/>
    </source>
</evidence>
<keyword evidence="3" id="KW-1185">Reference proteome</keyword>
<dbReference type="RefSeq" id="WP_132472633.1">
    <property type="nucleotide sequence ID" value="NZ_JBHRVM010000001.1"/>
</dbReference>
<keyword evidence="1" id="KW-0472">Membrane</keyword>
<keyword evidence="1" id="KW-0812">Transmembrane</keyword>
<organism evidence="2 3">
    <name type="scientific">Paracandidimonas soli</name>
    <dbReference type="NCBI Taxonomy" id="1917182"/>
    <lineage>
        <taxon>Bacteria</taxon>
        <taxon>Pseudomonadati</taxon>
        <taxon>Pseudomonadota</taxon>
        <taxon>Betaproteobacteria</taxon>
        <taxon>Burkholderiales</taxon>
        <taxon>Alcaligenaceae</taxon>
        <taxon>Paracandidimonas</taxon>
    </lineage>
</organism>
<sequence>MFYIYQVLAVILIAVSVAAYAGDRRTGILIASLISVVCAAITIATHAWWPLVVGAAVYFATQAVQRDDYAATASSHSH</sequence>
<name>A0A4R3VGE7_9BURK</name>
<dbReference type="OrthoDB" id="8689353at2"/>
<evidence type="ECO:0000313" key="3">
    <source>
        <dbReference type="Proteomes" id="UP000294692"/>
    </source>
</evidence>
<keyword evidence="1" id="KW-1133">Transmembrane helix</keyword>
<evidence type="ECO:0000256" key="1">
    <source>
        <dbReference type="SAM" id="Phobius"/>
    </source>
</evidence>
<feature type="transmembrane region" description="Helical" evidence="1">
    <location>
        <begin position="29"/>
        <end position="49"/>
    </location>
</feature>
<dbReference type="EMBL" id="SMBX01000001">
    <property type="protein sequence ID" value="TCV02779.1"/>
    <property type="molecule type" value="Genomic_DNA"/>
</dbReference>
<accession>A0A4R3VGE7</accession>
<dbReference type="Proteomes" id="UP000294692">
    <property type="component" value="Unassembled WGS sequence"/>
</dbReference>
<dbReference type="AlphaFoldDB" id="A0A4R3VGE7"/>
<gene>
    <name evidence="2" type="ORF">EV686_101236</name>
</gene>
<reference evidence="2 3" key="1">
    <citation type="submission" date="2019-03" db="EMBL/GenBank/DDBJ databases">
        <title>Genomic Encyclopedia of Type Strains, Phase IV (KMG-IV): sequencing the most valuable type-strain genomes for metagenomic binning, comparative biology and taxonomic classification.</title>
        <authorList>
            <person name="Goeker M."/>
        </authorList>
    </citation>
    <scope>NUCLEOTIDE SEQUENCE [LARGE SCALE GENOMIC DNA]</scope>
    <source>
        <strain evidence="2 3">DSM 100048</strain>
    </source>
</reference>